<evidence type="ECO:0000313" key="9">
    <source>
        <dbReference type="Proteomes" id="UP001238179"/>
    </source>
</evidence>
<dbReference type="RefSeq" id="WP_316413246.1">
    <property type="nucleotide sequence ID" value="NZ_AP027080.1"/>
</dbReference>
<dbReference type="FunFam" id="3.40.50.1820:FF:000028">
    <property type="entry name" value="S9 family peptidase"/>
    <property type="match status" value="1"/>
</dbReference>
<keyword evidence="3 6" id="KW-0732">Signal</keyword>
<evidence type="ECO:0000313" key="8">
    <source>
        <dbReference type="EMBL" id="BDU74571.1"/>
    </source>
</evidence>
<evidence type="ECO:0000256" key="5">
    <source>
        <dbReference type="ARBA" id="ARBA00022825"/>
    </source>
</evidence>
<dbReference type="InterPro" id="IPR029058">
    <property type="entry name" value="AB_hydrolase_fold"/>
</dbReference>
<keyword evidence="5" id="KW-0720">Serine protease</keyword>
<comment type="similarity">
    <text evidence="1">Belongs to the peptidase S9C family.</text>
</comment>
<name>A0AA48KAF4_9BACT</name>
<dbReference type="GO" id="GO:0004252">
    <property type="term" value="F:serine-type endopeptidase activity"/>
    <property type="evidence" value="ECO:0007669"/>
    <property type="project" value="TreeGrafter"/>
</dbReference>
<dbReference type="PANTHER" id="PTHR42776:SF13">
    <property type="entry name" value="DIPEPTIDYL-PEPTIDASE 5"/>
    <property type="match status" value="1"/>
</dbReference>
<evidence type="ECO:0000256" key="6">
    <source>
        <dbReference type="SAM" id="SignalP"/>
    </source>
</evidence>
<evidence type="ECO:0000256" key="4">
    <source>
        <dbReference type="ARBA" id="ARBA00022801"/>
    </source>
</evidence>
<feature type="domain" description="Peptidase S9 prolyl oligopeptidase catalytic" evidence="7">
    <location>
        <begin position="475"/>
        <end position="682"/>
    </location>
</feature>
<sequence length="682" mass="75063">MLRSLTLSLLCGAMALPALAAGPHPISVHDLLAMERLGDPRISPDGATFAFSVGTPDLAANKTAHDLYLGDVAGTWTRRVTSPGTSNSQARWARDGKAVFFVSGRSGSSQVWRLPLDGGEAVQVTKLPLDVDALEVSPDGKSLLLGMAVFPGKSPEETKKVLDAKAAVKASGMEFDALMVRHWDTWTDGTRNHVFTFDLATGTARDLMPAMDADCPSKPFGGSEDFAVSPDGKALVFSARDMGRKEAWSTNFDLFEVPLDGSAAPRRLTTNPAWDAQPRFSPDGRTLAYLAMSRPGFEADRFDMVLRDRATGKERKFTLRVDDTPRGDRSVASFAWSPDGKALYCLAENLGQRALFAMDPATGKARMIVGQGTLDGIEFAKGGRILYGMNSLKGPTEFYTVDPAGKDIRQVTHFNDARMAAAKIGKAEQFTFKGAKGDTVYGYLVYPVDFDPAKKYPVAFLVHGGPQGTFGNDFHYRWNPQVYAGAGYAAICVDFHGSTSYGQAFTDAIRNDWGGAPFEDLMKGLDHMLAKHPFLDKDRVGALGASYGGFMINWIAGHTDRFKTLVCHDGNLDERMAYFDTEELWFPEWEHNGLPWENPASYAAVNPIEFVKNWKTPMLVIHGMKDYRIPYAQGLATFTALQRKGIPSKLLVFPDENHWVLKPANSLQWHENVLGWMDRWLK</sequence>
<keyword evidence="9" id="KW-1185">Reference proteome</keyword>
<dbReference type="Gene3D" id="3.40.50.1820">
    <property type="entry name" value="alpha/beta hydrolase"/>
    <property type="match status" value="1"/>
</dbReference>
<dbReference type="AlphaFoldDB" id="A0AA48KAF4"/>
<dbReference type="InterPro" id="IPR001375">
    <property type="entry name" value="Peptidase_S9_cat"/>
</dbReference>
<dbReference type="KEGG" id="msil:METEAL_37450"/>
<dbReference type="Proteomes" id="UP001238179">
    <property type="component" value="Chromosome"/>
</dbReference>
<accession>A0AA48KAF4</accession>
<dbReference type="Gene3D" id="2.120.10.30">
    <property type="entry name" value="TolB, C-terminal domain"/>
    <property type="match status" value="2"/>
</dbReference>
<dbReference type="Pfam" id="PF00326">
    <property type="entry name" value="Peptidase_S9"/>
    <property type="match status" value="1"/>
</dbReference>
<organism evidence="8 9">
    <name type="scientific">Mesoterricola silvestris</name>
    <dbReference type="NCBI Taxonomy" id="2927979"/>
    <lineage>
        <taxon>Bacteria</taxon>
        <taxon>Pseudomonadati</taxon>
        <taxon>Acidobacteriota</taxon>
        <taxon>Holophagae</taxon>
        <taxon>Holophagales</taxon>
        <taxon>Holophagaceae</taxon>
        <taxon>Mesoterricola</taxon>
    </lineage>
</organism>
<evidence type="ECO:0000256" key="1">
    <source>
        <dbReference type="ARBA" id="ARBA00010040"/>
    </source>
</evidence>
<keyword evidence="4" id="KW-0378">Hydrolase</keyword>
<dbReference type="InterPro" id="IPR011042">
    <property type="entry name" value="6-blade_b-propeller_TolB-like"/>
</dbReference>
<dbReference type="PANTHER" id="PTHR42776">
    <property type="entry name" value="SERINE PEPTIDASE S9 FAMILY MEMBER"/>
    <property type="match status" value="1"/>
</dbReference>
<evidence type="ECO:0000256" key="2">
    <source>
        <dbReference type="ARBA" id="ARBA00022670"/>
    </source>
</evidence>
<dbReference type="EMBL" id="AP027080">
    <property type="protein sequence ID" value="BDU74571.1"/>
    <property type="molecule type" value="Genomic_DNA"/>
</dbReference>
<dbReference type="SUPFAM" id="SSF53474">
    <property type="entry name" value="alpha/beta-Hydrolases"/>
    <property type="match status" value="1"/>
</dbReference>
<feature type="signal peptide" evidence="6">
    <location>
        <begin position="1"/>
        <end position="20"/>
    </location>
</feature>
<evidence type="ECO:0000259" key="7">
    <source>
        <dbReference type="Pfam" id="PF00326"/>
    </source>
</evidence>
<feature type="chain" id="PRO_5041284697" evidence="6">
    <location>
        <begin position="21"/>
        <end position="682"/>
    </location>
</feature>
<keyword evidence="2" id="KW-0645">Protease</keyword>
<dbReference type="Pfam" id="PF07676">
    <property type="entry name" value="PD40"/>
    <property type="match status" value="3"/>
</dbReference>
<evidence type="ECO:0000256" key="3">
    <source>
        <dbReference type="ARBA" id="ARBA00022729"/>
    </source>
</evidence>
<proteinExistence type="inferred from homology"/>
<dbReference type="InterPro" id="IPR011659">
    <property type="entry name" value="WD40"/>
</dbReference>
<dbReference type="SUPFAM" id="SSF82171">
    <property type="entry name" value="DPP6 N-terminal domain-like"/>
    <property type="match status" value="1"/>
</dbReference>
<dbReference type="GO" id="GO:0006508">
    <property type="term" value="P:proteolysis"/>
    <property type="evidence" value="ECO:0007669"/>
    <property type="project" value="UniProtKB-KW"/>
</dbReference>
<gene>
    <name evidence="8" type="ORF">METEAL_37450</name>
</gene>
<reference evidence="9" key="1">
    <citation type="journal article" date="2023" name="Int. J. Syst. Evol. Microbiol.">
        <title>Mesoterricola silvestris gen. nov., sp. nov., Mesoterricola sediminis sp. nov., Geothrix oryzae sp. nov., Geothrix edaphica sp. nov., Geothrix rubra sp. nov., and Geothrix limicola sp. nov., six novel members of Acidobacteriota isolated from soils.</title>
        <authorList>
            <person name="Itoh H."/>
            <person name="Sugisawa Y."/>
            <person name="Mise K."/>
            <person name="Xu Z."/>
            <person name="Kuniyasu M."/>
            <person name="Ushijima N."/>
            <person name="Kawano K."/>
            <person name="Kobayashi E."/>
            <person name="Shiratori Y."/>
            <person name="Masuda Y."/>
            <person name="Senoo K."/>
        </authorList>
    </citation>
    <scope>NUCLEOTIDE SEQUENCE [LARGE SCALE GENOMIC DNA]</scope>
    <source>
        <strain evidence="9">W79</strain>
    </source>
</reference>
<protein>
    <submittedName>
        <fullName evidence="8">Peptidase S9</fullName>
    </submittedName>
</protein>